<comment type="caution">
    <text evidence="3">The sequence shown here is derived from an EMBL/GenBank/DDBJ whole genome shotgun (WGS) entry which is preliminary data.</text>
</comment>
<feature type="domain" description="DUF4399" evidence="2">
    <location>
        <begin position="82"/>
        <end position="166"/>
    </location>
</feature>
<dbReference type="OrthoDB" id="205749at2157"/>
<proteinExistence type="predicted"/>
<evidence type="ECO:0000259" key="2">
    <source>
        <dbReference type="Pfam" id="PF14347"/>
    </source>
</evidence>
<evidence type="ECO:0000313" key="3">
    <source>
        <dbReference type="EMBL" id="KYH24929.1"/>
    </source>
</evidence>
<dbReference type="InterPro" id="IPR025512">
    <property type="entry name" value="DUF4399"/>
</dbReference>
<dbReference type="EMBL" id="LTAZ01000011">
    <property type="protein sequence ID" value="KYH24929.1"/>
    <property type="molecule type" value="Genomic_DNA"/>
</dbReference>
<dbReference type="AlphaFoldDB" id="A0A151ABC6"/>
<dbReference type="Proteomes" id="UP000075321">
    <property type="component" value="Unassembled WGS sequence"/>
</dbReference>
<dbReference type="Pfam" id="PF14347">
    <property type="entry name" value="DUF4399"/>
    <property type="match status" value="2"/>
</dbReference>
<dbReference type="RefSeq" id="WP_084383755.1">
    <property type="nucleotide sequence ID" value="NZ_LTAZ01000011.1"/>
</dbReference>
<keyword evidence="4" id="KW-1185">Reference proteome</keyword>
<dbReference type="PROSITE" id="PS51257">
    <property type="entry name" value="PROKAR_LIPOPROTEIN"/>
    <property type="match status" value="1"/>
</dbReference>
<protein>
    <recommendedName>
        <fullName evidence="2">DUF4399 domain-containing protein</fullName>
    </recommendedName>
</protein>
<feature type="domain" description="DUF4399" evidence="2">
    <location>
        <begin position="195"/>
        <end position="281"/>
    </location>
</feature>
<gene>
    <name evidence="3" type="ORF">HAPAU_30210</name>
</gene>
<sequence>MRKNIPRREFVVSTVAGISAVAVAGCAQTGSEGTADEESPSTDDNGTSLEEEPSVPEDASVSLSVPIADELSGLYSPCMAFFEAKNFTVEEAGEVNEGAGHFHVLIDTDPVEPGETIPNNDQHLHFGDGSERGVLDLEPGEHELTLQMGDGEHTAIALTDTQSVTVEGSGDISLDAPQDGDVFSTEDTITFEPVIENFLIEEAGKVSQNSGHYHLLVNTDPVDTGTVIPSDDQHIHFGDGTEMPEVDANELGTGNHELIIQVANGTHEAYPLATAPITITIEE</sequence>
<organism evidence="3 4">
    <name type="scientific">Halalkalicoccus paucihalophilus</name>
    <dbReference type="NCBI Taxonomy" id="1008153"/>
    <lineage>
        <taxon>Archaea</taxon>
        <taxon>Methanobacteriati</taxon>
        <taxon>Methanobacteriota</taxon>
        <taxon>Stenosarchaea group</taxon>
        <taxon>Halobacteria</taxon>
        <taxon>Halobacteriales</taxon>
        <taxon>Halococcaceae</taxon>
        <taxon>Halalkalicoccus</taxon>
    </lineage>
</organism>
<evidence type="ECO:0000256" key="1">
    <source>
        <dbReference type="SAM" id="MobiDB-lite"/>
    </source>
</evidence>
<reference evidence="3 4" key="1">
    <citation type="submission" date="2016-02" db="EMBL/GenBank/DDBJ databases">
        <title>Genome sequence of Halalkalicoccus paucihalophilus DSM 24557.</title>
        <authorList>
            <person name="Poehlein A."/>
            <person name="Daniel R."/>
        </authorList>
    </citation>
    <scope>NUCLEOTIDE SEQUENCE [LARGE SCALE GENOMIC DNA]</scope>
    <source>
        <strain evidence="3 4">DSM 24557</strain>
    </source>
</reference>
<name>A0A151ABC6_9EURY</name>
<accession>A0A151ABC6</accession>
<dbReference type="PATRIC" id="fig|1008153.3.peg.3127"/>
<evidence type="ECO:0000313" key="4">
    <source>
        <dbReference type="Proteomes" id="UP000075321"/>
    </source>
</evidence>
<feature type="region of interest" description="Disordered" evidence="1">
    <location>
        <begin position="29"/>
        <end position="61"/>
    </location>
</feature>